<dbReference type="PANTHER" id="PTHR22550">
    <property type="entry name" value="SPORE GERMINATION PROTEIN"/>
    <property type="match status" value="1"/>
</dbReference>
<dbReference type="PIRSF" id="PIRSF005690">
    <property type="entry name" value="GerBA"/>
    <property type="match status" value="1"/>
</dbReference>
<evidence type="ECO:0000256" key="2">
    <source>
        <dbReference type="ARBA" id="ARBA00023136"/>
    </source>
</evidence>
<dbReference type="GO" id="GO:0009847">
    <property type="term" value="P:spore germination"/>
    <property type="evidence" value="ECO:0007669"/>
    <property type="project" value="InterPro"/>
</dbReference>
<feature type="transmembrane region" description="Helical" evidence="3">
    <location>
        <begin position="408"/>
        <end position="427"/>
    </location>
</feature>
<keyword evidence="3" id="KW-1133">Transmembrane helix</keyword>
<keyword evidence="5" id="KW-1185">Reference proteome</keyword>
<dbReference type="InterPro" id="IPR050768">
    <property type="entry name" value="UPF0353/GerABKA_families"/>
</dbReference>
<dbReference type="InterPro" id="IPR004995">
    <property type="entry name" value="Spore_Ger"/>
</dbReference>
<dbReference type="Pfam" id="PF03323">
    <property type="entry name" value="GerA"/>
    <property type="match status" value="1"/>
</dbReference>
<evidence type="ECO:0000256" key="1">
    <source>
        <dbReference type="ARBA" id="ARBA00005278"/>
    </source>
</evidence>
<evidence type="ECO:0000256" key="3">
    <source>
        <dbReference type="SAM" id="Phobius"/>
    </source>
</evidence>
<accession>A0A841KSN3</accession>
<dbReference type="AlphaFoldDB" id="A0A841KSN3"/>
<dbReference type="PANTHER" id="PTHR22550:SF5">
    <property type="entry name" value="LEUCINE ZIPPER PROTEIN 4"/>
    <property type="match status" value="1"/>
</dbReference>
<feature type="transmembrane region" description="Helical" evidence="3">
    <location>
        <begin position="316"/>
        <end position="335"/>
    </location>
</feature>
<dbReference type="GO" id="GO:0016020">
    <property type="term" value="C:membrane"/>
    <property type="evidence" value="ECO:0007669"/>
    <property type="project" value="InterPro"/>
</dbReference>
<reference evidence="4 5" key="1">
    <citation type="submission" date="2020-08" db="EMBL/GenBank/DDBJ databases">
        <title>Genomic Encyclopedia of Type Strains, Phase IV (KMG-IV): sequencing the most valuable type-strain genomes for metagenomic binning, comparative biology and taxonomic classification.</title>
        <authorList>
            <person name="Goeker M."/>
        </authorList>
    </citation>
    <scope>NUCLEOTIDE SEQUENCE [LARGE SCALE GENOMIC DNA]</scope>
    <source>
        <strain evidence="4 5">DSM 103526</strain>
    </source>
</reference>
<sequence>MRLMDRIKGLFGKREAAKNKIFEYEEFQKAYVSKKLKDNLDYLQRILKGSQDIIYREFSIRAINQEFLLVYVDGMAEKKLLNDQILKSMMVEMNPFLAKEKFTLEEVKNQLVSATEVNEVETFDKLVLALLSGDTLVFMEGSAHGLIVGSKGWESRGVSEPTTEKSVKGPKDCFIETLKNNIVLIRRRIRDPNLAVEMLQVGRRSKTDVAIVYLKGVMRQEIVALIKKRIQQVDTDGLIDSTELMGLIEDHKWTFFPQIQHTERPDRAVAAILEARAAVLVDGSPFALLAPATFSMFLDSPDDYYERAIVSSLIRFTRYLSFFISASLPGVYIAITSFHPGMLPVALALSITGTRVALPFPTVVEMFAMETILEVLHEAGLRLPQAIGQTVGIVGGIVIGQAAVQAGLVSPVVVIIVAMTAITSFTLSSYSLNLTTRVLRIPFMIAGSTLGLYGIMVLWMFLLTHMSSLESFGVGYLEDFSPFRLRDLKDTFIRVPKYLMGKRPEFLKPEDTQRQRTRKKQ</sequence>
<protein>
    <recommendedName>
        <fullName evidence="6">Spore germination protein</fullName>
    </recommendedName>
</protein>
<comment type="caution">
    <text evidence="4">The sequence shown here is derived from an EMBL/GenBank/DDBJ whole genome shotgun (WGS) entry which is preliminary data.</text>
</comment>
<keyword evidence="2 3" id="KW-0472">Membrane</keyword>
<keyword evidence="3" id="KW-0812">Transmembrane</keyword>
<name>A0A841KSN3_9FIRM</name>
<proteinExistence type="inferred from homology"/>
<evidence type="ECO:0000313" key="5">
    <source>
        <dbReference type="Proteomes" id="UP000579281"/>
    </source>
</evidence>
<gene>
    <name evidence="4" type="ORF">HNQ80_002848</name>
</gene>
<feature type="transmembrane region" description="Helical" evidence="3">
    <location>
        <begin position="439"/>
        <end position="462"/>
    </location>
</feature>
<evidence type="ECO:0000313" key="4">
    <source>
        <dbReference type="EMBL" id="MBB6216744.1"/>
    </source>
</evidence>
<dbReference type="EMBL" id="JACHEN010000017">
    <property type="protein sequence ID" value="MBB6216744.1"/>
    <property type="molecule type" value="Genomic_DNA"/>
</dbReference>
<evidence type="ECO:0008006" key="6">
    <source>
        <dbReference type="Google" id="ProtNLM"/>
    </source>
</evidence>
<dbReference type="Proteomes" id="UP000579281">
    <property type="component" value="Unassembled WGS sequence"/>
</dbReference>
<dbReference type="RefSeq" id="WP_184311270.1">
    <property type="nucleotide sequence ID" value="NZ_JACHEN010000017.1"/>
</dbReference>
<comment type="similarity">
    <text evidence="1">Belongs to the GerABKA family.</text>
</comment>
<organism evidence="4 5">
    <name type="scientific">Anaerosolibacter carboniphilus</name>
    <dbReference type="NCBI Taxonomy" id="1417629"/>
    <lineage>
        <taxon>Bacteria</taxon>
        <taxon>Bacillati</taxon>
        <taxon>Bacillota</taxon>
        <taxon>Clostridia</taxon>
        <taxon>Peptostreptococcales</taxon>
        <taxon>Thermotaleaceae</taxon>
        <taxon>Anaerosolibacter</taxon>
    </lineage>
</organism>